<evidence type="ECO:0000313" key="3">
    <source>
        <dbReference type="Proteomes" id="UP001158576"/>
    </source>
</evidence>
<dbReference type="Proteomes" id="UP001158576">
    <property type="component" value="Chromosome 2"/>
</dbReference>
<dbReference type="EMBL" id="OU015567">
    <property type="protein sequence ID" value="CAG5112751.1"/>
    <property type="molecule type" value="Genomic_DNA"/>
</dbReference>
<keyword evidence="3" id="KW-1185">Reference proteome</keyword>
<name>A0ABN7TDS0_OIKDI</name>
<evidence type="ECO:0000256" key="1">
    <source>
        <dbReference type="SAM" id="MobiDB-lite"/>
    </source>
</evidence>
<proteinExistence type="predicted"/>
<accession>A0ABN7TDS0</accession>
<evidence type="ECO:0000313" key="2">
    <source>
        <dbReference type="EMBL" id="CAG5112751.1"/>
    </source>
</evidence>
<feature type="region of interest" description="Disordered" evidence="1">
    <location>
        <begin position="1"/>
        <end position="26"/>
    </location>
</feature>
<sequence>MLELERKRRELEDAAKKAKTKDEQHHKEVENLIQVLSDYKEMSEQKDAENRKMTEEFMAEKEKIEREKDKLIEEKDKALKEKDKFFEEYKQAMDEKAEQERRRNEDIRFFEETLRKIQSMMTKHMIKNHDDENVRNLCLEVNDIVDSYEGPDDMRRIEDSMRSLGRTLVFENQE</sequence>
<organism evidence="2 3">
    <name type="scientific">Oikopleura dioica</name>
    <name type="common">Tunicate</name>
    <dbReference type="NCBI Taxonomy" id="34765"/>
    <lineage>
        <taxon>Eukaryota</taxon>
        <taxon>Metazoa</taxon>
        <taxon>Chordata</taxon>
        <taxon>Tunicata</taxon>
        <taxon>Appendicularia</taxon>
        <taxon>Copelata</taxon>
        <taxon>Oikopleuridae</taxon>
        <taxon>Oikopleura</taxon>
    </lineage>
</organism>
<gene>
    <name evidence="2" type="ORF">OKIOD_LOCUS15697</name>
</gene>
<reference evidence="2 3" key="1">
    <citation type="submission" date="2021-04" db="EMBL/GenBank/DDBJ databases">
        <authorList>
            <person name="Bliznina A."/>
        </authorList>
    </citation>
    <scope>NUCLEOTIDE SEQUENCE [LARGE SCALE GENOMIC DNA]</scope>
</reference>
<protein>
    <submittedName>
        <fullName evidence="2">Oidioi.mRNA.OKI2018_I69.chr2.g6932.t1.cds</fullName>
    </submittedName>
</protein>